<dbReference type="Gene3D" id="1.20.1250.20">
    <property type="entry name" value="MFS general substrate transporter like domains"/>
    <property type="match status" value="1"/>
</dbReference>
<feature type="domain" description="Major facilitator superfamily (MFS) profile" evidence="5">
    <location>
        <begin position="10"/>
        <end position="430"/>
    </location>
</feature>
<dbReference type="InterPro" id="IPR020846">
    <property type="entry name" value="MFS_dom"/>
</dbReference>
<dbReference type="RefSeq" id="WP_135246739.1">
    <property type="nucleotide sequence ID" value="NZ_SIHO01000003.1"/>
</dbReference>
<evidence type="ECO:0000256" key="3">
    <source>
        <dbReference type="ARBA" id="ARBA00023136"/>
    </source>
</evidence>
<evidence type="ECO:0000313" key="7">
    <source>
        <dbReference type="Proteomes" id="UP000297737"/>
    </source>
</evidence>
<feature type="transmembrane region" description="Helical" evidence="4">
    <location>
        <begin position="45"/>
        <end position="64"/>
    </location>
</feature>
<feature type="transmembrane region" description="Helical" evidence="4">
    <location>
        <begin position="320"/>
        <end position="338"/>
    </location>
</feature>
<keyword evidence="7" id="KW-1185">Reference proteome</keyword>
<proteinExistence type="predicted"/>
<dbReference type="PANTHER" id="PTHR23546:SF1">
    <property type="entry name" value="MEMBRANE PROTEIN"/>
    <property type="match status" value="1"/>
</dbReference>
<dbReference type="SUPFAM" id="SSF103473">
    <property type="entry name" value="MFS general substrate transporter"/>
    <property type="match status" value="1"/>
</dbReference>
<evidence type="ECO:0000259" key="5">
    <source>
        <dbReference type="PROSITE" id="PS50850"/>
    </source>
</evidence>
<accession>A0A4Y9EM18</accession>
<feature type="transmembrane region" description="Helical" evidence="4">
    <location>
        <begin position="179"/>
        <end position="197"/>
    </location>
</feature>
<organism evidence="6 7">
    <name type="scientific">Glacieibacterium arshaanense</name>
    <dbReference type="NCBI Taxonomy" id="2511025"/>
    <lineage>
        <taxon>Bacteria</taxon>
        <taxon>Pseudomonadati</taxon>
        <taxon>Pseudomonadota</taxon>
        <taxon>Alphaproteobacteria</taxon>
        <taxon>Sphingomonadales</taxon>
        <taxon>Sphingosinicellaceae</taxon>
        <taxon>Glacieibacterium</taxon>
    </lineage>
</organism>
<dbReference type="AlphaFoldDB" id="A0A4Y9EM18"/>
<feature type="transmembrane region" description="Helical" evidence="4">
    <location>
        <begin position="76"/>
        <end position="96"/>
    </location>
</feature>
<gene>
    <name evidence="6" type="ORF">EUV02_13100</name>
</gene>
<dbReference type="Proteomes" id="UP000297737">
    <property type="component" value="Unassembled WGS sequence"/>
</dbReference>
<name>A0A4Y9EM18_9SPHN</name>
<sequence>MTEPSIPRRDFALLFTVLLVVAAGNTALQSVLPAIAREIHIPDMLVAIIFSFSALLWTFSAPYWARQSDIRGRKRLMLIGVAGFGVSMLGCAFVILAGLKGLLIPVVTFALFAGLRSLFGIFGSAANPASQAYVAARTEAHERTTALATLSSAFGLGTILGPAVAPFFVLGIFGLSGPLFAFAAIALVVLVTVRRLLPDDDPTNAPMVDPGGIHHGALSSMPTIGGSGTGASAVAADIGRRAALSWRDRRIFPLMAFGFAMGSIQAATGQALGFLIIDRLGGNAAEAQKFIGIALMAGAGATLLAQWGLIRMLRMSPGTLMRWGAGLAALGTFGIAMSSDYHGIVVAFALTSLGYGFARPGFTAGSSLLVEPHEQGAVAGAVTSVNGACFVLAPAVGIGLYQLAPSLPYWIGAALLVGALAYTLLNPVMRRDWDVMTDAQDDSLTP</sequence>
<keyword evidence="3 4" id="KW-0472">Membrane</keyword>
<feature type="transmembrane region" description="Helical" evidence="4">
    <location>
        <begin position="102"/>
        <end position="126"/>
    </location>
</feature>
<dbReference type="InterPro" id="IPR011701">
    <property type="entry name" value="MFS"/>
</dbReference>
<dbReference type="InterPro" id="IPR036259">
    <property type="entry name" value="MFS_trans_sf"/>
</dbReference>
<evidence type="ECO:0000256" key="1">
    <source>
        <dbReference type="ARBA" id="ARBA00022692"/>
    </source>
</evidence>
<dbReference type="GO" id="GO:0022857">
    <property type="term" value="F:transmembrane transporter activity"/>
    <property type="evidence" value="ECO:0007669"/>
    <property type="project" value="InterPro"/>
</dbReference>
<feature type="transmembrane region" description="Helical" evidence="4">
    <location>
        <begin position="289"/>
        <end position="308"/>
    </location>
</feature>
<dbReference type="PANTHER" id="PTHR23546">
    <property type="entry name" value="TRANSPORT PROTEIN"/>
    <property type="match status" value="1"/>
</dbReference>
<comment type="caution">
    <text evidence="6">The sequence shown here is derived from an EMBL/GenBank/DDBJ whole genome shotgun (WGS) entry which is preliminary data.</text>
</comment>
<dbReference type="Pfam" id="PF07690">
    <property type="entry name" value="MFS_1"/>
    <property type="match status" value="1"/>
</dbReference>
<feature type="transmembrane region" description="Helical" evidence="4">
    <location>
        <begin position="377"/>
        <end position="401"/>
    </location>
</feature>
<evidence type="ECO:0000313" key="6">
    <source>
        <dbReference type="EMBL" id="TFU01235.1"/>
    </source>
</evidence>
<feature type="transmembrane region" description="Helical" evidence="4">
    <location>
        <begin position="251"/>
        <end position="277"/>
    </location>
</feature>
<protein>
    <submittedName>
        <fullName evidence="6">MFS transporter</fullName>
    </submittedName>
</protein>
<evidence type="ECO:0000256" key="2">
    <source>
        <dbReference type="ARBA" id="ARBA00022989"/>
    </source>
</evidence>
<keyword evidence="1 4" id="KW-0812">Transmembrane</keyword>
<dbReference type="OrthoDB" id="65739at2"/>
<feature type="transmembrane region" description="Helical" evidence="4">
    <location>
        <begin position="147"/>
        <end position="173"/>
    </location>
</feature>
<dbReference type="PROSITE" id="PS50850">
    <property type="entry name" value="MFS"/>
    <property type="match status" value="1"/>
</dbReference>
<reference evidence="6 7" key="1">
    <citation type="submission" date="2019-02" db="EMBL/GenBank/DDBJ databases">
        <title>Polymorphobacter sp. isolated from the lake at the Tibet of China.</title>
        <authorList>
            <person name="Li A."/>
        </authorList>
    </citation>
    <scope>NUCLEOTIDE SEQUENCE [LARGE SCALE GENOMIC DNA]</scope>
    <source>
        <strain evidence="6 7">DJ1R-1</strain>
    </source>
</reference>
<dbReference type="EMBL" id="SIHO01000003">
    <property type="protein sequence ID" value="TFU01235.1"/>
    <property type="molecule type" value="Genomic_DNA"/>
</dbReference>
<keyword evidence="2 4" id="KW-1133">Transmembrane helix</keyword>
<evidence type="ECO:0000256" key="4">
    <source>
        <dbReference type="SAM" id="Phobius"/>
    </source>
</evidence>
<feature type="transmembrane region" description="Helical" evidence="4">
    <location>
        <begin position="407"/>
        <end position="425"/>
    </location>
</feature>